<evidence type="ECO:0000313" key="2">
    <source>
        <dbReference type="EMBL" id="KYM94258.1"/>
    </source>
</evidence>
<reference evidence="2 3" key="1">
    <citation type="submission" date="2016-03" db="EMBL/GenBank/DDBJ databases">
        <title>Cyphomyrmex costatus WGS genome.</title>
        <authorList>
            <person name="Nygaard S."/>
            <person name="Hu H."/>
            <person name="Boomsma J."/>
            <person name="Zhang G."/>
        </authorList>
    </citation>
    <scope>NUCLEOTIDE SEQUENCE [LARGE SCALE GENOMIC DNA]</scope>
    <source>
        <strain evidence="2">MS0001</strain>
        <tissue evidence="2">Whole body</tissue>
    </source>
</reference>
<feature type="non-terminal residue" evidence="2">
    <location>
        <position position="1"/>
    </location>
</feature>
<feature type="compositionally biased region" description="Basic and acidic residues" evidence="1">
    <location>
        <begin position="79"/>
        <end position="96"/>
    </location>
</feature>
<feature type="region of interest" description="Disordered" evidence="1">
    <location>
        <begin position="76"/>
        <end position="110"/>
    </location>
</feature>
<organism evidence="2 3">
    <name type="scientific">Cyphomyrmex costatus</name>
    <dbReference type="NCBI Taxonomy" id="456900"/>
    <lineage>
        <taxon>Eukaryota</taxon>
        <taxon>Metazoa</taxon>
        <taxon>Ecdysozoa</taxon>
        <taxon>Arthropoda</taxon>
        <taxon>Hexapoda</taxon>
        <taxon>Insecta</taxon>
        <taxon>Pterygota</taxon>
        <taxon>Neoptera</taxon>
        <taxon>Endopterygota</taxon>
        <taxon>Hymenoptera</taxon>
        <taxon>Apocrita</taxon>
        <taxon>Aculeata</taxon>
        <taxon>Formicoidea</taxon>
        <taxon>Formicidae</taxon>
        <taxon>Myrmicinae</taxon>
        <taxon>Cyphomyrmex</taxon>
    </lineage>
</organism>
<evidence type="ECO:0000256" key="1">
    <source>
        <dbReference type="SAM" id="MobiDB-lite"/>
    </source>
</evidence>
<keyword evidence="3" id="KW-1185">Reference proteome</keyword>
<protein>
    <submittedName>
        <fullName evidence="2">Uncharacterized protein</fullName>
    </submittedName>
</protein>
<gene>
    <name evidence="2" type="ORF">ALC62_15119</name>
</gene>
<dbReference type="EMBL" id="KQ978393">
    <property type="protein sequence ID" value="KYM94258.1"/>
    <property type="molecule type" value="Genomic_DNA"/>
</dbReference>
<sequence length="317" mass="36468">QEKERERGRLLYFVVSYKYSFPLADESGGPNLALQAKLGRRYISNVNTPFTSTPSSPSAVSLILPSTRPGRISSFFVDRGPDNFTHPRAESVDTQRRRNHGANVPRDKDLSLEMRRRDKIQRLNEESQGVSLRPSRVVISETSTVGDSQDRIRVMKTQMRSRIMLGHLRYRTAGRVHNNTSWNTSRHSTARRCENRSCVTTEHWFSNGIAESHDCPSLLCLPQAWISGPRRCPSRGPREHVREDARRFRERHEPPLFRVSLTSGHRLQGKKSFVSLATLLPSNDGLPRIFRLFSEMKRGLFYLQPTHLPHLVPFFVR</sequence>
<name>A0A151I816_9HYME</name>
<proteinExistence type="predicted"/>
<dbReference type="AlphaFoldDB" id="A0A151I816"/>
<dbReference type="Proteomes" id="UP000078542">
    <property type="component" value="Unassembled WGS sequence"/>
</dbReference>
<evidence type="ECO:0000313" key="3">
    <source>
        <dbReference type="Proteomes" id="UP000078542"/>
    </source>
</evidence>
<accession>A0A151I816</accession>